<feature type="domain" description="ShKT" evidence="3">
    <location>
        <begin position="66"/>
        <end position="97"/>
    </location>
</feature>
<comment type="caution">
    <text evidence="4">The sequence shown here is derived from an EMBL/GenBank/DDBJ whole genome shotgun (WGS) entry which is preliminary data.</text>
</comment>
<dbReference type="EMBL" id="AGNL01006098">
    <property type="protein sequence ID" value="EJK72272.1"/>
    <property type="molecule type" value="Genomic_DNA"/>
</dbReference>
<feature type="region of interest" description="Disordered" evidence="1">
    <location>
        <begin position="106"/>
        <end position="230"/>
    </location>
</feature>
<evidence type="ECO:0000313" key="4">
    <source>
        <dbReference type="EMBL" id="EJK72272.1"/>
    </source>
</evidence>
<evidence type="ECO:0000313" key="5">
    <source>
        <dbReference type="Proteomes" id="UP000266841"/>
    </source>
</evidence>
<evidence type="ECO:0000259" key="3">
    <source>
        <dbReference type="Pfam" id="PF01549"/>
    </source>
</evidence>
<feature type="compositionally biased region" description="Low complexity" evidence="1">
    <location>
        <begin position="218"/>
        <end position="227"/>
    </location>
</feature>
<dbReference type="Proteomes" id="UP000266841">
    <property type="component" value="Unassembled WGS sequence"/>
</dbReference>
<dbReference type="AlphaFoldDB" id="K0TLY9"/>
<keyword evidence="5" id="KW-1185">Reference proteome</keyword>
<accession>K0TLY9</accession>
<dbReference type="OrthoDB" id="10250153at2759"/>
<reference evidence="4 5" key="1">
    <citation type="journal article" date="2012" name="Genome Biol.">
        <title>Genome and low-iron response of an oceanic diatom adapted to chronic iron limitation.</title>
        <authorList>
            <person name="Lommer M."/>
            <person name="Specht M."/>
            <person name="Roy A.S."/>
            <person name="Kraemer L."/>
            <person name="Andreson R."/>
            <person name="Gutowska M.A."/>
            <person name="Wolf J."/>
            <person name="Bergner S.V."/>
            <person name="Schilhabel M.B."/>
            <person name="Klostermeier U.C."/>
            <person name="Beiko R.G."/>
            <person name="Rosenstiel P."/>
            <person name="Hippler M."/>
            <person name="Laroche J."/>
        </authorList>
    </citation>
    <scope>NUCLEOTIDE SEQUENCE [LARGE SCALE GENOMIC DNA]</scope>
    <source>
        <strain evidence="4 5">CCMP1005</strain>
    </source>
</reference>
<sequence length="335" mass="36120">MAATVPSHPPTPLLLLALLLLGLLSGGPGRPVVAVSAAGDPETAQESQEAVRHVAFVDVGLPSPPEDRHEKCPEWAEGGKCLANRPYMLENCAVSCKVRGRRKFRADMGGGSDPGKNGPQQAAGRGEALRRIAGESLEEGAAGGSAQGQRAARRRRSPRGDARLARSQRWPFSRPDGGERLREASKKTPNEKPRGKTNLCQKRSLSSTSPSFHGGNTKNDNQKQQNKAAGVRNEGRAYVLPGEDAAAAAFRFGEVHGGHYKRGTLPAPQAVEVAALLQARLDGDVPDYTPDVSVTHCGKRKCTAGKLWKRAEDYRKDELVSLPTTPRRFWGFLRM</sequence>
<keyword evidence="2" id="KW-0732">Signal</keyword>
<gene>
    <name evidence="4" type="ORF">THAOC_06208</name>
</gene>
<dbReference type="Pfam" id="PF01549">
    <property type="entry name" value="ShK"/>
    <property type="match status" value="1"/>
</dbReference>
<evidence type="ECO:0000256" key="1">
    <source>
        <dbReference type="SAM" id="MobiDB-lite"/>
    </source>
</evidence>
<organism evidence="4 5">
    <name type="scientific">Thalassiosira oceanica</name>
    <name type="common">Marine diatom</name>
    <dbReference type="NCBI Taxonomy" id="159749"/>
    <lineage>
        <taxon>Eukaryota</taxon>
        <taxon>Sar</taxon>
        <taxon>Stramenopiles</taxon>
        <taxon>Ochrophyta</taxon>
        <taxon>Bacillariophyta</taxon>
        <taxon>Coscinodiscophyceae</taxon>
        <taxon>Thalassiosirophycidae</taxon>
        <taxon>Thalassiosirales</taxon>
        <taxon>Thalassiosiraceae</taxon>
        <taxon>Thalassiosira</taxon>
    </lineage>
</organism>
<name>K0TLY9_THAOC</name>
<feature type="compositionally biased region" description="Polar residues" evidence="1">
    <location>
        <begin position="198"/>
        <end position="217"/>
    </location>
</feature>
<feature type="signal peptide" evidence="2">
    <location>
        <begin position="1"/>
        <end position="29"/>
    </location>
</feature>
<evidence type="ECO:0000256" key="2">
    <source>
        <dbReference type="SAM" id="SignalP"/>
    </source>
</evidence>
<proteinExistence type="predicted"/>
<dbReference type="InterPro" id="IPR003582">
    <property type="entry name" value="ShKT_dom"/>
</dbReference>
<feature type="chain" id="PRO_5003841226" description="ShKT domain-containing protein" evidence="2">
    <location>
        <begin position="30"/>
        <end position="335"/>
    </location>
</feature>
<feature type="compositionally biased region" description="Basic and acidic residues" evidence="1">
    <location>
        <begin position="176"/>
        <end position="194"/>
    </location>
</feature>
<protein>
    <recommendedName>
        <fullName evidence="3">ShKT domain-containing protein</fullName>
    </recommendedName>
</protein>